<dbReference type="InterPro" id="IPR023828">
    <property type="entry name" value="Peptidase_S8_Ser-AS"/>
</dbReference>
<evidence type="ECO:0000256" key="4">
    <source>
        <dbReference type="ARBA" id="ARBA00022801"/>
    </source>
</evidence>
<dbReference type="InterPro" id="IPR015500">
    <property type="entry name" value="Peptidase_S8_subtilisin-rel"/>
</dbReference>
<dbReference type="InterPro" id="IPR034182">
    <property type="entry name" value="Kexin/furin"/>
</dbReference>
<keyword evidence="2 8" id="KW-0645">Protease</keyword>
<evidence type="ECO:0000256" key="8">
    <source>
        <dbReference type="PROSITE-ProRule" id="PRU01240"/>
    </source>
</evidence>
<evidence type="ECO:0000256" key="6">
    <source>
        <dbReference type="ARBA" id="ARBA00022837"/>
    </source>
</evidence>
<dbReference type="RefSeq" id="WP_178933049.1">
    <property type="nucleotide sequence ID" value="NZ_JACBAZ010000004.1"/>
</dbReference>
<dbReference type="Proteomes" id="UP000557872">
    <property type="component" value="Unassembled WGS sequence"/>
</dbReference>
<comment type="caution">
    <text evidence="11">The sequence shown here is derived from an EMBL/GenBank/DDBJ whole genome shotgun (WGS) entry which is preliminary data.</text>
</comment>
<dbReference type="InterPro" id="IPR013783">
    <property type="entry name" value="Ig-like_fold"/>
</dbReference>
<accession>A0A851GFF8</accession>
<feature type="signal peptide" evidence="9">
    <location>
        <begin position="1"/>
        <end position="23"/>
    </location>
</feature>
<dbReference type="Pfam" id="PF01483">
    <property type="entry name" value="P_proprotein"/>
    <property type="match status" value="1"/>
</dbReference>
<dbReference type="CDD" id="cd04059">
    <property type="entry name" value="Peptidases_S8_Protein_convertases_Kexins_Furin-like"/>
    <property type="match status" value="1"/>
</dbReference>
<feature type="active site" description="Charge relay system" evidence="7 8">
    <location>
        <position position="466"/>
    </location>
</feature>
<keyword evidence="5 8" id="KW-0720">Serine protease</keyword>
<feature type="chain" id="PRO_5032372273" evidence="9">
    <location>
        <begin position="24"/>
        <end position="1170"/>
    </location>
</feature>
<evidence type="ECO:0000259" key="10">
    <source>
        <dbReference type="PROSITE" id="PS51829"/>
    </source>
</evidence>
<comment type="similarity">
    <text evidence="1">Belongs to the peptidase S8 family. Furin subfamily.</text>
</comment>
<dbReference type="InterPro" id="IPR036852">
    <property type="entry name" value="Peptidase_S8/S53_dom_sf"/>
</dbReference>
<evidence type="ECO:0000313" key="11">
    <source>
        <dbReference type="EMBL" id="NWK56263.1"/>
    </source>
</evidence>
<dbReference type="Pfam" id="PF00082">
    <property type="entry name" value="Peptidase_S8"/>
    <property type="match status" value="1"/>
</dbReference>
<protein>
    <submittedName>
        <fullName evidence="11">S8 family serine peptidase</fullName>
    </submittedName>
</protein>
<dbReference type="PRINTS" id="PR00723">
    <property type="entry name" value="SUBTILISIN"/>
</dbReference>
<feature type="active site" description="Charge relay system" evidence="7 8">
    <location>
        <position position="275"/>
    </location>
</feature>
<evidence type="ECO:0000256" key="9">
    <source>
        <dbReference type="SAM" id="SignalP"/>
    </source>
</evidence>
<sequence>MKYRSTMLTGLAALLGSGAFICAEELDEGVYRIQDKGSLQLYEIDWSSVKAAPGKGKLGVKALQEKPEDFKSFKKQYRETAAGAAVKPGIVFYPKGYDRKSANGRVLYNKLILQLPLGADAQQISDALGARSFREYPAKKCLYLVVQFEDAIEALEKLELTKDFPQITSAKPLLSKNVKTMATPTDPRFAYSAFNTKYQWHLWNTGQNDGVLGEDINVRDAWDKYTGAGVTIAVADDGLDIKHPDLIANTTDQVHYNWASQTNDPTPVDGFDESHGTSVGGVAAARWNNGEGGTGSAPEASLVGLRWLVTSVPGYFPGGDITAEVLGWGQTFGDRLGATNIDVHNNSWGPVDPVQLSAMDGLEEAAILAGIEQGRGGLGTIYMFAAGNDRLDNGNANHTGYCASRYTIAIGGTRDQGVNASYSNPGCALIVSTPTGDFGFQDITTTQFRGVPGGSDGYTDSFNGTSSATPLATGVVALMLEANPGLGWRDVQEILIQSARKNDAFDLDWQENTAGFHFNHRYGAGVIDATAAVNLAETWVNLEPETSVSLQQADLGLDIPDQGVLELEFDFAEVANKRVENIEVQLKVEHVRRADLECVLVSPSGMRSRLKESFAGGFYADIDYTFLSTFCWGEDSHGTWRVEFNDRQAGVGGTVEDVKITIYGVDRIPQIPPIAGPNRVGNVVNTPMDYTLDVRYADTVDLMTPLPPGLFYDAENQRIYGTPTEIGMTQVHFLLKNEYGETDYLLAIYIGDIPDQDLAGAIEQHEKSVKSTGFYGMWDLELDDTSDGSDAIKTVIDIPFSPTGNPVSPYGEAHLTVPHSGGGIVMFNWKVDSPEALDRLWFYPSSKKLGLRNWRGFLSGDRDWGAFASKVPDGNIDLKWSYMEDKTVDGLGGGGKALLDQVQLFTEQEYSTMLADYAGTDLEFETDARALWVPAPYLFSPDGKVLQPSAIGNAQYADLTTRFEGPVRITFDWALSAQNGDKLQFLVDGVRHAELNGDQDWSEYSFVADTGSHVVTWRYVKDSRGSRLQDTAFLDSISYEAVYTYTFWADNIFTDAQLLDPAISGEEADPNNNGISNLLEYAFGGNPLEIGDTLSLPALVMDGLGHGFTYRKDTKLADITYIMEETTDLENWTPVTGDLISTDGDYETYRYELTPSDTDTERFVRVRVVK</sequence>
<proteinExistence type="inferred from homology"/>
<evidence type="ECO:0000256" key="7">
    <source>
        <dbReference type="PIRSR" id="PIRSR615500-1"/>
    </source>
</evidence>
<dbReference type="InterPro" id="IPR000209">
    <property type="entry name" value="Peptidase_S8/S53_dom"/>
</dbReference>
<evidence type="ECO:0000256" key="3">
    <source>
        <dbReference type="ARBA" id="ARBA00022729"/>
    </source>
</evidence>
<dbReference type="InterPro" id="IPR002884">
    <property type="entry name" value="P_dom"/>
</dbReference>
<dbReference type="PROSITE" id="PS51829">
    <property type="entry name" value="P_HOMO_B"/>
    <property type="match status" value="1"/>
</dbReference>
<keyword evidence="4 8" id="KW-0378">Hydrolase</keyword>
<dbReference type="GO" id="GO:0016020">
    <property type="term" value="C:membrane"/>
    <property type="evidence" value="ECO:0007669"/>
    <property type="project" value="TreeGrafter"/>
</dbReference>
<dbReference type="PANTHER" id="PTHR42884">
    <property type="entry name" value="PROPROTEIN CONVERTASE SUBTILISIN/KEXIN-RELATED"/>
    <property type="match status" value="1"/>
</dbReference>
<dbReference type="PANTHER" id="PTHR42884:SF14">
    <property type="entry name" value="NEUROENDOCRINE CONVERTASE 1"/>
    <property type="match status" value="1"/>
</dbReference>
<dbReference type="GO" id="GO:0016485">
    <property type="term" value="P:protein processing"/>
    <property type="evidence" value="ECO:0007669"/>
    <property type="project" value="TreeGrafter"/>
</dbReference>
<dbReference type="GO" id="GO:0012505">
    <property type="term" value="C:endomembrane system"/>
    <property type="evidence" value="ECO:0007669"/>
    <property type="project" value="UniProtKB-ARBA"/>
</dbReference>
<dbReference type="AlphaFoldDB" id="A0A851GFF8"/>
<dbReference type="SUPFAM" id="SSF52743">
    <property type="entry name" value="Subtilisin-like"/>
    <property type="match status" value="1"/>
</dbReference>
<keyword evidence="6" id="KW-0106">Calcium</keyword>
<gene>
    <name evidence="11" type="ORF">HW115_11630</name>
</gene>
<dbReference type="EMBL" id="JACBAZ010000004">
    <property type="protein sequence ID" value="NWK56263.1"/>
    <property type="molecule type" value="Genomic_DNA"/>
</dbReference>
<evidence type="ECO:0000256" key="5">
    <source>
        <dbReference type="ARBA" id="ARBA00022825"/>
    </source>
</evidence>
<dbReference type="GO" id="GO:0004252">
    <property type="term" value="F:serine-type endopeptidase activity"/>
    <property type="evidence" value="ECO:0007669"/>
    <property type="project" value="UniProtKB-UniRule"/>
</dbReference>
<keyword evidence="12" id="KW-1185">Reference proteome</keyword>
<keyword evidence="3 9" id="KW-0732">Signal</keyword>
<dbReference type="Gene3D" id="2.60.40.10">
    <property type="entry name" value="Immunoglobulins"/>
    <property type="match status" value="1"/>
</dbReference>
<dbReference type="PROSITE" id="PS51892">
    <property type="entry name" value="SUBTILASE"/>
    <property type="match status" value="1"/>
</dbReference>
<organism evidence="11 12">
    <name type="scientific">Oceaniferula marina</name>
    <dbReference type="NCBI Taxonomy" id="2748318"/>
    <lineage>
        <taxon>Bacteria</taxon>
        <taxon>Pseudomonadati</taxon>
        <taxon>Verrucomicrobiota</taxon>
        <taxon>Verrucomicrobiia</taxon>
        <taxon>Verrucomicrobiales</taxon>
        <taxon>Verrucomicrobiaceae</taxon>
        <taxon>Oceaniferula</taxon>
    </lineage>
</organism>
<dbReference type="PROSITE" id="PS00138">
    <property type="entry name" value="SUBTILASE_SER"/>
    <property type="match status" value="1"/>
</dbReference>
<dbReference type="SUPFAM" id="SSF49785">
    <property type="entry name" value="Galactose-binding domain-like"/>
    <property type="match status" value="1"/>
</dbReference>
<evidence type="ECO:0000256" key="2">
    <source>
        <dbReference type="ARBA" id="ARBA00022670"/>
    </source>
</evidence>
<reference evidence="11 12" key="1">
    <citation type="submission" date="2020-07" db="EMBL/GenBank/DDBJ databases">
        <title>Roseicoccus Jingziensis gen. nov., sp. nov., isolated from coastal seawater.</title>
        <authorList>
            <person name="Feng X."/>
        </authorList>
    </citation>
    <scope>NUCLEOTIDE SEQUENCE [LARGE SCALE GENOMIC DNA]</scope>
    <source>
        <strain evidence="11 12">N1E253</strain>
    </source>
</reference>
<feature type="domain" description="P/Homo B" evidence="10">
    <location>
        <begin position="542"/>
        <end position="668"/>
    </location>
</feature>
<evidence type="ECO:0000313" key="12">
    <source>
        <dbReference type="Proteomes" id="UP000557872"/>
    </source>
</evidence>
<dbReference type="Gene3D" id="2.60.120.260">
    <property type="entry name" value="Galactose-binding domain-like"/>
    <property type="match status" value="1"/>
</dbReference>
<dbReference type="PROSITE" id="PS00137">
    <property type="entry name" value="SUBTILASE_HIS"/>
    <property type="match status" value="1"/>
</dbReference>
<dbReference type="GO" id="GO:0005737">
    <property type="term" value="C:cytoplasm"/>
    <property type="evidence" value="ECO:0007669"/>
    <property type="project" value="UniProtKB-ARBA"/>
</dbReference>
<dbReference type="InterPro" id="IPR022398">
    <property type="entry name" value="Peptidase_S8_His-AS"/>
</dbReference>
<dbReference type="InterPro" id="IPR008979">
    <property type="entry name" value="Galactose-bd-like_sf"/>
</dbReference>
<evidence type="ECO:0000256" key="1">
    <source>
        <dbReference type="ARBA" id="ARBA00005325"/>
    </source>
</evidence>
<dbReference type="Gene3D" id="3.40.50.200">
    <property type="entry name" value="Peptidase S8/S53 domain"/>
    <property type="match status" value="1"/>
</dbReference>
<name>A0A851GFF8_9BACT</name>
<feature type="active site" description="Charge relay system" evidence="7 8">
    <location>
        <position position="236"/>
    </location>
</feature>